<evidence type="ECO:0000256" key="2">
    <source>
        <dbReference type="ARBA" id="ARBA00004777"/>
    </source>
</evidence>
<dbReference type="Pfam" id="PF02219">
    <property type="entry name" value="MTHFR"/>
    <property type="match status" value="1"/>
</dbReference>
<keyword evidence="5 8" id="KW-0274">FAD</keyword>
<evidence type="ECO:0000256" key="6">
    <source>
        <dbReference type="ARBA" id="ARBA00023002"/>
    </source>
</evidence>
<accession>A0ABS5QTF6</accession>
<keyword evidence="10" id="KW-1185">Reference proteome</keyword>
<gene>
    <name evidence="9" type="ORF">G6R28_04470</name>
</gene>
<dbReference type="InterPro" id="IPR003171">
    <property type="entry name" value="Mehydrof_redctse-like"/>
</dbReference>
<comment type="similarity">
    <text evidence="3 8">Belongs to the methylenetetrahydrofolate reductase family.</text>
</comment>
<dbReference type="SUPFAM" id="SSF51730">
    <property type="entry name" value="FAD-linked oxidoreductase"/>
    <property type="match status" value="1"/>
</dbReference>
<comment type="caution">
    <text evidence="9">The sequence shown here is derived from an EMBL/GenBank/DDBJ whole genome shotgun (WGS) entry which is preliminary data.</text>
</comment>
<dbReference type="InterPro" id="IPR029041">
    <property type="entry name" value="FAD-linked_oxidoreductase-like"/>
</dbReference>
<keyword evidence="6 8" id="KW-0560">Oxidoreductase</keyword>
<proteinExistence type="inferred from homology"/>
<comment type="pathway">
    <text evidence="2 8">One-carbon metabolism; tetrahydrofolate interconversion.</text>
</comment>
<dbReference type="Proteomes" id="UP000735205">
    <property type="component" value="Unassembled WGS sequence"/>
</dbReference>
<evidence type="ECO:0000313" key="9">
    <source>
        <dbReference type="EMBL" id="MBS9336484.1"/>
    </source>
</evidence>
<dbReference type="Gene3D" id="3.20.20.220">
    <property type="match status" value="1"/>
</dbReference>
<reference evidence="9 10" key="1">
    <citation type="submission" date="2020-02" db="EMBL/GenBank/DDBJ databases">
        <title>Fructobacillus sp. isolated from paper mulberry of Taiwan.</title>
        <authorList>
            <person name="Lin S.-T."/>
        </authorList>
    </citation>
    <scope>NUCLEOTIDE SEQUENCE [LARGE SCALE GENOMIC DNA]</scope>
    <source>
        <strain evidence="9 10">M1-21</strain>
    </source>
</reference>
<comment type="catalytic activity">
    <reaction evidence="7">
        <text>(6S)-5-methyl-5,6,7,8-tetrahydrofolate + NAD(+) = (6R)-5,10-methylene-5,6,7,8-tetrahydrofolate + NADH + H(+)</text>
        <dbReference type="Rhea" id="RHEA:19821"/>
        <dbReference type="ChEBI" id="CHEBI:15378"/>
        <dbReference type="ChEBI" id="CHEBI:15636"/>
        <dbReference type="ChEBI" id="CHEBI:18608"/>
        <dbReference type="ChEBI" id="CHEBI:57540"/>
        <dbReference type="ChEBI" id="CHEBI:57945"/>
        <dbReference type="EC" id="1.5.1.54"/>
    </reaction>
    <physiologicalReaction direction="right-to-left" evidence="7">
        <dbReference type="Rhea" id="RHEA:19823"/>
    </physiologicalReaction>
</comment>
<dbReference type="PANTHER" id="PTHR45754">
    <property type="entry name" value="METHYLENETETRAHYDROFOLATE REDUCTASE"/>
    <property type="match status" value="1"/>
</dbReference>
<dbReference type="RefSeq" id="WP_213793040.1">
    <property type="nucleotide sequence ID" value="NZ_JAAMFJ010000002.1"/>
</dbReference>
<evidence type="ECO:0000256" key="5">
    <source>
        <dbReference type="ARBA" id="ARBA00022827"/>
    </source>
</evidence>
<protein>
    <recommendedName>
        <fullName evidence="8">Methylenetetrahydrofolate reductase</fullName>
    </recommendedName>
</protein>
<evidence type="ECO:0000256" key="3">
    <source>
        <dbReference type="ARBA" id="ARBA00006743"/>
    </source>
</evidence>
<evidence type="ECO:0000256" key="7">
    <source>
        <dbReference type="ARBA" id="ARBA00048628"/>
    </source>
</evidence>
<keyword evidence="4 8" id="KW-0285">Flavoprotein</keyword>
<organism evidence="9 10">
    <name type="scientific">Fructobacillus papyrifericola</name>
    <dbReference type="NCBI Taxonomy" id="2713172"/>
    <lineage>
        <taxon>Bacteria</taxon>
        <taxon>Bacillati</taxon>
        <taxon>Bacillota</taxon>
        <taxon>Bacilli</taxon>
        <taxon>Lactobacillales</taxon>
        <taxon>Lactobacillaceae</taxon>
        <taxon>Fructobacillus</taxon>
    </lineage>
</organism>
<sequence>MKKIIDILKSDKKPVYSKELSSKQAEKVLLEGLSEGSLNWAYFSLVNQARSKAEWLDLLGLAERLQEKHGLPVLVHLRAGDLSIDSLLPFVALAAEKGLNNFLVVGGDFRLEEEGFASAVDLLTALKKAGGDSLCLAATVDPTKPDQEALLRNFLAKQAAGADFFISQVTFAKEPLLDLKRSVESKKRLLPPVTVGMLQNPSEGQLAFARERLGLFVPTAFQKNAREQGQLVEKALLQAGFSAFHFFTLPNK</sequence>
<dbReference type="PANTHER" id="PTHR45754:SF3">
    <property type="entry name" value="METHYLENETETRAHYDROFOLATE REDUCTASE (NADPH)"/>
    <property type="match status" value="1"/>
</dbReference>
<dbReference type="EMBL" id="JAAMFJ010000002">
    <property type="protein sequence ID" value="MBS9336484.1"/>
    <property type="molecule type" value="Genomic_DNA"/>
</dbReference>
<evidence type="ECO:0000256" key="8">
    <source>
        <dbReference type="RuleBase" id="RU003862"/>
    </source>
</evidence>
<evidence type="ECO:0000256" key="4">
    <source>
        <dbReference type="ARBA" id="ARBA00022630"/>
    </source>
</evidence>
<name>A0ABS5QTF6_9LACO</name>
<evidence type="ECO:0000313" key="10">
    <source>
        <dbReference type="Proteomes" id="UP000735205"/>
    </source>
</evidence>
<comment type="cofactor">
    <cofactor evidence="1 8">
        <name>FAD</name>
        <dbReference type="ChEBI" id="CHEBI:57692"/>
    </cofactor>
</comment>
<evidence type="ECO:0000256" key="1">
    <source>
        <dbReference type="ARBA" id="ARBA00001974"/>
    </source>
</evidence>